<evidence type="ECO:0000313" key="13">
    <source>
        <dbReference type="Proteomes" id="UP000029980"/>
    </source>
</evidence>
<dbReference type="EMBL" id="CP008887">
    <property type="protein sequence ID" value="AIU70386.1"/>
    <property type="molecule type" value="Genomic_DNA"/>
</dbReference>
<accession>A0A097QV83</accession>
<evidence type="ECO:0000256" key="7">
    <source>
        <dbReference type="ARBA" id="ARBA00046333"/>
    </source>
</evidence>
<dbReference type="Pfam" id="PF04412">
    <property type="entry name" value="AcnX"/>
    <property type="match status" value="1"/>
</dbReference>
<evidence type="ECO:0000256" key="10">
    <source>
        <dbReference type="ARBA" id="ARBA00047196"/>
    </source>
</evidence>
<keyword evidence="3" id="KW-0414">Isoprene biosynthesis</keyword>
<protein>
    <recommendedName>
        <fullName evidence="10">Phosphomevalonate dehydratase large subunit</fullName>
        <ecNumber evidence="9">4.2.1.182</ecNumber>
    </recommendedName>
</protein>
<evidence type="ECO:0000313" key="12">
    <source>
        <dbReference type="EMBL" id="AIU70386.1"/>
    </source>
</evidence>
<comment type="catalytic activity">
    <reaction evidence="5">
        <text>(R)-5-phosphomevalonate = (2E)-3-methyl-5-phosphooxypent-2-enoate + H2O</text>
        <dbReference type="Rhea" id="RHEA:78975"/>
        <dbReference type="ChEBI" id="CHEBI:15377"/>
        <dbReference type="ChEBI" id="CHEBI:58146"/>
        <dbReference type="ChEBI" id="CHEBI:229665"/>
        <dbReference type="EC" id="4.2.1.182"/>
    </reaction>
    <physiologicalReaction direction="left-to-right" evidence="5">
        <dbReference type="Rhea" id="RHEA:78976"/>
    </physiologicalReaction>
</comment>
<dbReference type="RefSeq" id="WP_050003356.1">
    <property type="nucleotide sequence ID" value="NZ_CP008887.1"/>
</dbReference>
<dbReference type="KEGG" id="teu:TEU_08605"/>
<comment type="function">
    <text evidence="6">Component of a hydro-lyase that catalyzes the dehydration of mevalonate 5-phosphate (MVA5P) to form trans-anhydromevalonate 5-phosphate (tAHMP). Involved in the archaeal mevalonate (MVA) pathway, which provides fundamental precursors for isoprenoid biosynthesis, such as isopentenyl diphosphate (IPP) and dimethylallyl diphosphate (DMAPP).</text>
</comment>
<feature type="domain" description="Phosphomevalonate dehydratase large subunit-like" evidence="11">
    <location>
        <begin position="1"/>
        <end position="382"/>
    </location>
</feature>
<dbReference type="CDD" id="cd01355">
    <property type="entry name" value="AcnX"/>
    <property type="match status" value="1"/>
</dbReference>
<dbReference type="GeneID" id="25153493"/>
<reference evidence="12 13" key="1">
    <citation type="journal article" date="2015" name="Int. J. Syst. Evol. Microbiol.">
        <title>Thermococcus eurythermalis sp. nov., a conditional piezophilic hyperthermophilic archaeon with a wide temperature range isolated from an oil-immersed chimney in the Guaymas Basin.</title>
        <authorList>
            <person name="Zhao W."/>
            <person name="Zeng X."/>
            <person name="Xiao X."/>
        </authorList>
    </citation>
    <scope>NUCLEOTIDE SEQUENCE [LARGE SCALE GENOMIC DNA]</scope>
    <source>
        <strain evidence="12 13">A501</strain>
    </source>
</reference>
<dbReference type="AlphaFoldDB" id="A0A097QV83"/>
<evidence type="ECO:0000259" key="11">
    <source>
        <dbReference type="Pfam" id="PF04412"/>
    </source>
</evidence>
<dbReference type="PANTHER" id="PTHR36577:SF3">
    <property type="entry name" value="DUF521 DOMAIN PROTEIN (AFU_ORTHOLOGUE AFUA_6G00490)"/>
    <property type="match status" value="1"/>
</dbReference>
<evidence type="ECO:0000256" key="6">
    <source>
        <dbReference type="ARBA" id="ARBA00045299"/>
    </source>
</evidence>
<dbReference type="OrthoDB" id="25253at2157"/>
<evidence type="ECO:0000256" key="2">
    <source>
        <dbReference type="ARBA" id="ARBA00023004"/>
    </source>
</evidence>
<dbReference type="EC" id="4.2.1.182" evidence="9"/>
<proteinExistence type="inferred from homology"/>
<dbReference type="GO" id="GO:0016829">
    <property type="term" value="F:lyase activity"/>
    <property type="evidence" value="ECO:0007669"/>
    <property type="project" value="UniProtKB-KW"/>
</dbReference>
<name>A0A097QV83_9EURY</name>
<keyword evidence="4" id="KW-0456">Lyase</keyword>
<organism evidence="12 13">
    <name type="scientific">Thermococcus eurythermalis</name>
    <dbReference type="NCBI Taxonomy" id="1505907"/>
    <lineage>
        <taxon>Archaea</taxon>
        <taxon>Methanobacteriati</taxon>
        <taxon>Methanobacteriota</taxon>
        <taxon>Thermococci</taxon>
        <taxon>Thermococcales</taxon>
        <taxon>Thermococcaceae</taxon>
        <taxon>Thermococcus</taxon>
    </lineage>
</organism>
<comment type="pathway">
    <text evidence="1">Isoprenoid biosynthesis; isopentenyl diphosphate biosynthesis via mevalonate pathway.</text>
</comment>
<dbReference type="GO" id="GO:0008299">
    <property type="term" value="P:isoprenoid biosynthetic process"/>
    <property type="evidence" value="ECO:0007669"/>
    <property type="project" value="UniProtKB-KW"/>
</dbReference>
<dbReference type="Proteomes" id="UP000029980">
    <property type="component" value="Chromosome"/>
</dbReference>
<evidence type="ECO:0000256" key="8">
    <source>
        <dbReference type="ARBA" id="ARBA00046520"/>
    </source>
</evidence>
<keyword evidence="13" id="KW-1185">Reference proteome</keyword>
<dbReference type="InterPro" id="IPR007506">
    <property type="entry name" value="PMDh-L-like_dom"/>
</dbReference>
<evidence type="ECO:0000256" key="3">
    <source>
        <dbReference type="ARBA" id="ARBA00023229"/>
    </source>
</evidence>
<evidence type="ECO:0000256" key="1">
    <source>
        <dbReference type="ARBA" id="ARBA00005092"/>
    </source>
</evidence>
<comment type="subunit">
    <text evidence="8">Heterodimer composed of a large subunit (PMDh-L) and a small subunit (PMDh-S).</text>
</comment>
<evidence type="ECO:0000256" key="5">
    <source>
        <dbReference type="ARBA" id="ARBA00045120"/>
    </source>
</evidence>
<evidence type="ECO:0000256" key="9">
    <source>
        <dbReference type="ARBA" id="ARBA00047176"/>
    </source>
</evidence>
<comment type="similarity">
    <text evidence="7">Belongs to the AcnX type II large subunit family.</text>
</comment>
<sequence length="386" mass="42332">MYLTKEEELILAGEYGYALQKAMEILVALGDIYGAERLIPIKSAQIAGVSYKNIGDAGIEFLRDFADAGAKVSVYTTLNPAGIGDDEFMEKQREVLELYRAMGIEVTSTCTPYYGANLPKFGDHLAWSESSAVSFANSIIGARTNREGGPSSLAAAIVGKTPEYGLHLDENRKATIAVKVEANVKRFVDYSALGYHLGKALGNDVPYLTGLRPESVDHLKELGASMAATGSIALYHVEGETPEYRHAVDDKIETLTVEEKDLMAVRESFSDDWSEIDMILIGCPHASLVEIKEIAELLRMRGKPLRIPLFITASRTVKALADSLGYTEVIERYNGRIVADSCFVVSPIKGWYRGIATNSGKSAFYFRSFGFSVRLDDAERLIKEAP</sequence>
<dbReference type="HOGENOM" id="CLU_018825_1_0_2"/>
<dbReference type="PANTHER" id="PTHR36577">
    <property type="entry name" value="DUF521 DOMAIN PROTEIN (AFU_ORTHOLOGUE AFUA_6G00490)"/>
    <property type="match status" value="1"/>
</dbReference>
<gene>
    <name evidence="12" type="ORF">TEU_08605</name>
</gene>
<evidence type="ECO:0000256" key="4">
    <source>
        <dbReference type="ARBA" id="ARBA00023239"/>
    </source>
</evidence>
<keyword evidence="2" id="KW-0408">Iron</keyword>
<dbReference type="STRING" id="1505907.TEU_08605"/>